<gene>
    <name evidence="4" type="ORF">ACFPQ9_33575</name>
</gene>
<feature type="region of interest" description="Disordered" evidence="2">
    <location>
        <begin position="97"/>
        <end position="156"/>
    </location>
</feature>
<name>A0ABW0CTX3_STRCD</name>
<evidence type="ECO:0000256" key="2">
    <source>
        <dbReference type="SAM" id="MobiDB-lite"/>
    </source>
</evidence>
<keyword evidence="3" id="KW-0812">Transmembrane</keyword>
<evidence type="ECO:0000313" key="4">
    <source>
        <dbReference type="EMBL" id="MFC5218788.1"/>
    </source>
</evidence>
<feature type="compositionally biased region" description="Pro residues" evidence="2">
    <location>
        <begin position="128"/>
        <end position="137"/>
    </location>
</feature>
<keyword evidence="5" id="KW-1185">Reference proteome</keyword>
<evidence type="ECO:0000256" key="1">
    <source>
        <dbReference type="SAM" id="Coils"/>
    </source>
</evidence>
<feature type="coiled-coil region" evidence="1">
    <location>
        <begin position="179"/>
        <end position="206"/>
    </location>
</feature>
<feature type="transmembrane region" description="Helical" evidence="3">
    <location>
        <begin position="66"/>
        <end position="88"/>
    </location>
</feature>
<evidence type="ECO:0000256" key="3">
    <source>
        <dbReference type="SAM" id="Phobius"/>
    </source>
</evidence>
<keyword evidence="1" id="KW-0175">Coiled coil</keyword>
<proteinExistence type="predicted"/>
<keyword evidence="3" id="KW-0472">Membrane</keyword>
<accession>A0ABW0CTX3</accession>
<dbReference type="RefSeq" id="WP_380861907.1">
    <property type="nucleotide sequence ID" value="NZ_JBHSKM010000025.1"/>
</dbReference>
<reference evidence="5" key="1">
    <citation type="journal article" date="2019" name="Int. J. Syst. Evol. Microbiol.">
        <title>The Global Catalogue of Microorganisms (GCM) 10K type strain sequencing project: providing services to taxonomists for standard genome sequencing and annotation.</title>
        <authorList>
            <consortium name="The Broad Institute Genomics Platform"/>
            <consortium name="The Broad Institute Genome Sequencing Center for Infectious Disease"/>
            <person name="Wu L."/>
            <person name="Ma J."/>
        </authorList>
    </citation>
    <scope>NUCLEOTIDE SEQUENCE [LARGE SCALE GENOMIC DNA]</scope>
    <source>
        <strain evidence="5">KCTC 42586</strain>
    </source>
</reference>
<feature type="region of interest" description="Disordered" evidence="2">
    <location>
        <begin position="432"/>
        <end position="458"/>
    </location>
</feature>
<protein>
    <submittedName>
        <fullName evidence="4">Uncharacterized protein</fullName>
    </submittedName>
</protein>
<dbReference type="Proteomes" id="UP001596263">
    <property type="component" value="Unassembled WGS sequence"/>
</dbReference>
<keyword evidence="3" id="KW-1133">Transmembrane helix</keyword>
<evidence type="ECO:0000313" key="5">
    <source>
        <dbReference type="Proteomes" id="UP001596263"/>
    </source>
</evidence>
<sequence>MHHDPKVAPSAPPEPRPKRRNAVLALYDSPVYRDWAFWMTVGWGLLTAVAIPGGDQPSSLPVWLDTLLAVLTFVILFGVFPSWVRLLIRRWLARRRDGSPQSWPGTPLGTGAGTVAPSTQGPTAPVVPSSPPSPAPPARRQSPSPQPVQQSVRLTKDATESAAVSAVWADARHLMPHPVARALRTLQQANTSKEQYEAVLDAAEILAISVSVTAAALLRGKSSGSVESEESGRRHLSMLRSGLVSGGGATFGTWTNWLESLRPFAASHPDAVLGLSEALHSDLHSAGLVDHLNALRRERNRAAHGDRPQSAGESTLRVTEIRPHLEQALIKAEFLTRLPWLLTISCSFQPRSHTFDVVAHHVMGDHPDFERREFTWPDPVANDAFYVLRPEGPVTLSPFVASQFCPQCQQVEVCYAARTGKSTGPATLKSFARGHTLHSPDLGDEIRSLPDHRNGTTP</sequence>
<organism evidence="4 5">
    <name type="scientific">Streptomyces coerulescens</name>
    <dbReference type="NCBI Taxonomy" id="29304"/>
    <lineage>
        <taxon>Bacteria</taxon>
        <taxon>Bacillati</taxon>
        <taxon>Actinomycetota</taxon>
        <taxon>Actinomycetes</taxon>
        <taxon>Kitasatosporales</taxon>
        <taxon>Streptomycetaceae</taxon>
        <taxon>Streptomyces</taxon>
    </lineage>
</organism>
<feature type="compositionally biased region" description="Low complexity" evidence="2">
    <location>
        <begin position="138"/>
        <end position="153"/>
    </location>
</feature>
<feature type="compositionally biased region" description="Basic and acidic residues" evidence="2">
    <location>
        <begin position="444"/>
        <end position="458"/>
    </location>
</feature>
<comment type="caution">
    <text evidence="4">The sequence shown here is derived from an EMBL/GenBank/DDBJ whole genome shotgun (WGS) entry which is preliminary data.</text>
</comment>
<dbReference type="EMBL" id="JBHSKM010000025">
    <property type="protein sequence ID" value="MFC5218788.1"/>
    <property type="molecule type" value="Genomic_DNA"/>
</dbReference>
<feature type="transmembrane region" description="Helical" evidence="3">
    <location>
        <begin position="35"/>
        <end position="54"/>
    </location>
</feature>